<gene>
    <name evidence="7" type="ORF">EBV78_00640</name>
</gene>
<dbReference type="SUPFAM" id="SSF52540">
    <property type="entry name" value="P-loop containing nucleoside triphosphate hydrolases"/>
    <property type="match status" value="1"/>
</dbReference>
<dbReference type="InterPro" id="IPR052156">
    <property type="entry name" value="BCAA_Transport_ATP-bd_LivF"/>
</dbReference>
<name>A0A845S8M1_9PROT</name>
<dbReference type="Pfam" id="PF00005">
    <property type="entry name" value="ABC_tran"/>
    <property type="match status" value="1"/>
</dbReference>
<dbReference type="PROSITE" id="PS50893">
    <property type="entry name" value="ABC_TRANSPORTER_2"/>
    <property type="match status" value="1"/>
</dbReference>
<dbReference type="GO" id="GO:0005524">
    <property type="term" value="F:ATP binding"/>
    <property type="evidence" value="ECO:0007669"/>
    <property type="project" value="UniProtKB-KW"/>
</dbReference>
<comment type="similarity">
    <text evidence="1">Belongs to the ABC transporter superfamily.</text>
</comment>
<keyword evidence="4 7" id="KW-0067">ATP-binding</keyword>
<evidence type="ECO:0000313" key="8">
    <source>
        <dbReference type="Proteomes" id="UP000572953"/>
    </source>
</evidence>
<dbReference type="PANTHER" id="PTHR43820:SF4">
    <property type="entry name" value="HIGH-AFFINITY BRANCHED-CHAIN AMINO ACID TRANSPORT ATP-BINDING PROTEIN LIVF"/>
    <property type="match status" value="1"/>
</dbReference>
<dbReference type="GO" id="GO:0016887">
    <property type="term" value="F:ATP hydrolysis activity"/>
    <property type="evidence" value="ECO:0007669"/>
    <property type="project" value="InterPro"/>
</dbReference>
<evidence type="ECO:0000313" key="7">
    <source>
        <dbReference type="EMBL" id="NCU62596.1"/>
    </source>
</evidence>
<comment type="caution">
    <text evidence="7">The sequence shown here is derived from an EMBL/GenBank/DDBJ whole genome shotgun (WGS) entry which is preliminary data.</text>
</comment>
<feature type="non-terminal residue" evidence="7">
    <location>
        <position position="1"/>
    </location>
</feature>
<protein>
    <submittedName>
        <fullName evidence="7">ATP-binding cassette domain-containing protein</fullName>
    </submittedName>
</protein>
<organism evidence="7 8">
    <name type="scientific">Candidatus Fonsibacter lacus</name>
    <dbReference type="NCBI Taxonomy" id="2576439"/>
    <lineage>
        <taxon>Bacteria</taxon>
        <taxon>Pseudomonadati</taxon>
        <taxon>Pseudomonadota</taxon>
        <taxon>Alphaproteobacteria</taxon>
        <taxon>Candidatus Pelagibacterales</taxon>
        <taxon>Candidatus Pelagibacterales incertae sedis</taxon>
        <taxon>Candidatus Fonsibacter</taxon>
    </lineage>
</organism>
<dbReference type="Proteomes" id="UP000572953">
    <property type="component" value="Unassembled WGS sequence"/>
</dbReference>
<evidence type="ECO:0000256" key="3">
    <source>
        <dbReference type="ARBA" id="ARBA00022741"/>
    </source>
</evidence>
<sequence length="177" mass="20017">INFNNIPIHKFETYQRVGVGISHVLERRRVFPYLTVLQNLLLGAYHEKAKAEREKSLEDVYNFFPKLKDRSNQIANTMSGGEQQMLAIGRGLMGMPKLLMVDEPFLGLAPLVIEDLKLIFKKIAERGIAILFVEQNVRLALSMANRGYILESGRLVIDGASKDLIDSKEVKRVFLGS</sequence>
<evidence type="ECO:0000256" key="1">
    <source>
        <dbReference type="ARBA" id="ARBA00005417"/>
    </source>
</evidence>
<reference evidence="7 8" key="1">
    <citation type="submission" date="2018-10" db="EMBL/GenBank/DDBJ databases">
        <title>Iterative Subtractive Binning of Freshwater Chronoseries Metagenomes Recovers Nearly Complete Genomes from over Four Hundred Novel Species.</title>
        <authorList>
            <person name="Rodriguez-R L.M."/>
            <person name="Tsementzi D."/>
            <person name="Luo C."/>
            <person name="Konstantinidis K.T."/>
        </authorList>
    </citation>
    <scope>NUCLEOTIDE SEQUENCE [LARGE SCALE GENOMIC DNA]</scope>
    <source>
        <strain evidence="7">WB7_2B_003</strain>
    </source>
</reference>
<keyword evidence="2" id="KW-0813">Transport</keyword>
<evidence type="ECO:0000256" key="5">
    <source>
        <dbReference type="ARBA" id="ARBA00022970"/>
    </source>
</evidence>
<keyword evidence="3" id="KW-0547">Nucleotide-binding</keyword>
<evidence type="ECO:0000256" key="4">
    <source>
        <dbReference type="ARBA" id="ARBA00022840"/>
    </source>
</evidence>
<dbReference type="GO" id="GO:0015807">
    <property type="term" value="P:L-amino acid transport"/>
    <property type="evidence" value="ECO:0007669"/>
    <property type="project" value="TreeGrafter"/>
</dbReference>
<keyword evidence="5" id="KW-0029">Amino-acid transport</keyword>
<dbReference type="PANTHER" id="PTHR43820">
    <property type="entry name" value="HIGH-AFFINITY BRANCHED-CHAIN AMINO ACID TRANSPORT ATP-BINDING PROTEIN LIVF"/>
    <property type="match status" value="1"/>
</dbReference>
<dbReference type="AlphaFoldDB" id="A0A845S8M1"/>
<evidence type="ECO:0000259" key="6">
    <source>
        <dbReference type="PROSITE" id="PS50893"/>
    </source>
</evidence>
<accession>A0A845S8M1</accession>
<proteinExistence type="inferred from homology"/>
<dbReference type="GO" id="GO:0015658">
    <property type="term" value="F:branched-chain amino acid transmembrane transporter activity"/>
    <property type="evidence" value="ECO:0007669"/>
    <property type="project" value="TreeGrafter"/>
</dbReference>
<feature type="domain" description="ABC transporter" evidence="6">
    <location>
        <begin position="1"/>
        <end position="177"/>
    </location>
</feature>
<dbReference type="InterPro" id="IPR003439">
    <property type="entry name" value="ABC_transporter-like_ATP-bd"/>
</dbReference>
<evidence type="ECO:0000256" key="2">
    <source>
        <dbReference type="ARBA" id="ARBA00022448"/>
    </source>
</evidence>
<dbReference type="InterPro" id="IPR017871">
    <property type="entry name" value="ABC_transporter-like_CS"/>
</dbReference>
<dbReference type="Gene3D" id="3.40.50.300">
    <property type="entry name" value="P-loop containing nucleotide triphosphate hydrolases"/>
    <property type="match status" value="1"/>
</dbReference>
<dbReference type="PROSITE" id="PS00211">
    <property type="entry name" value="ABC_TRANSPORTER_1"/>
    <property type="match status" value="1"/>
</dbReference>
<dbReference type="InterPro" id="IPR027417">
    <property type="entry name" value="P-loop_NTPase"/>
</dbReference>
<dbReference type="EMBL" id="RGGN01000010">
    <property type="protein sequence ID" value="NCU62596.1"/>
    <property type="molecule type" value="Genomic_DNA"/>
</dbReference>